<protein>
    <submittedName>
        <fullName evidence="3">Putative vacuolar membrane protein</fullName>
    </submittedName>
</protein>
<feature type="region of interest" description="Disordered" evidence="1">
    <location>
        <begin position="316"/>
        <end position="345"/>
    </location>
</feature>
<accession>A0A0M9VXF0</accession>
<reference evidence="3 4" key="1">
    <citation type="submission" date="2015-07" db="EMBL/GenBank/DDBJ databases">
        <title>The genome of the fungus Escovopsis weberi, a specialized disease agent of ant agriculture.</title>
        <authorList>
            <person name="de Man T.J."/>
            <person name="Stajich J.E."/>
            <person name="Kubicek C.P."/>
            <person name="Chenthamara K."/>
            <person name="Atanasova L."/>
            <person name="Druzhinina I.S."/>
            <person name="Birnbaum S."/>
            <person name="Barribeau S.M."/>
            <person name="Teiling C."/>
            <person name="Suen G."/>
            <person name="Currie C."/>
            <person name="Gerardo N.M."/>
        </authorList>
    </citation>
    <scope>NUCLEOTIDE SEQUENCE [LARGE SCALE GENOMIC DNA]</scope>
</reference>
<proteinExistence type="predicted"/>
<gene>
    <name evidence="3" type="ORF">ESCO_003863</name>
</gene>
<evidence type="ECO:0000313" key="4">
    <source>
        <dbReference type="Proteomes" id="UP000053831"/>
    </source>
</evidence>
<feature type="transmembrane region" description="Helical" evidence="2">
    <location>
        <begin position="227"/>
        <end position="255"/>
    </location>
</feature>
<name>A0A0M9VXF0_ESCWE</name>
<dbReference type="AlphaFoldDB" id="A0A0M9VXF0"/>
<keyword evidence="2" id="KW-1133">Transmembrane helix</keyword>
<dbReference type="OrthoDB" id="2128042at2759"/>
<evidence type="ECO:0000256" key="2">
    <source>
        <dbReference type="SAM" id="Phobius"/>
    </source>
</evidence>
<comment type="caution">
    <text evidence="3">The sequence shown here is derived from an EMBL/GenBank/DDBJ whole genome shotgun (WGS) entry which is preliminary data.</text>
</comment>
<feature type="transmembrane region" description="Helical" evidence="2">
    <location>
        <begin position="83"/>
        <end position="101"/>
    </location>
</feature>
<dbReference type="PANTHER" id="PTHR36424:SF1">
    <property type="entry name" value="LOW AFFINITY K(+) TRANSPORTER 1-RELATED"/>
    <property type="match status" value="1"/>
</dbReference>
<feature type="transmembrane region" description="Helical" evidence="2">
    <location>
        <begin position="36"/>
        <end position="63"/>
    </location>
</feature>
<dbReference type="Proteomes" id="UP000053831">
    <property type="component" value="Unassembled WGS sequence"/>
</dbReference>
<dbReference type="GO" id="GO:0005886">
    <property type="term" value="C:plasma membrane"/>
    <property type="evidence" value="ECO:0007669"/>
    <property type="project" value="InterPro"/>
</dbReference>
<dbReference type="EMBL" id="LGSR01000002">
    <property type="protein sequence ID" value="KOS23123.1"/>
    <property type="molecule type" value="Genomic_DNA"/>
</dbReference>
<keyword evidence="2" id="KW-0472">Membrane</keyword>
<keyword evidence="2" id="KW-0812">Transmembrane</keyword>
<dbReference type="InterPro" id="IPR031606">
    <property type="entry name" value="Kch1/2"/>
</dbReference>
<dbReference type="GO" id="GO:0015079">
    <property type="term" value="F:potassium ion transmembrane transporter activity"/>
    <property type="evidence" value="ECO:0007669"/>
    <property type="project" value="InterPro"/>
</dbReference>
<sequence length="345" mass="38869">MGCLGRRKKEPAHFVDQKWDYIHLDDFKSKGCGTGFAYGFLWCSLLLSVSVYVVDTFTAVQLLAFNRWSSQIEPAIGFSVSKWIFSICIILSFANLAFEGIRAYRVVRRSNIAECYLDSMAVRWESIRLGSGQGWKRFLVFTELTKSKKGAHYIALFTYFNFQAWIRVIFCAGPRQVVNALTLRSVYMAQLAVNSRTVEGSISSFFQKLELLAEQDPRQAAILSGMLFTLVVWVFSVLYLLMAVCFYVFFLFHWIPKSDGGLTGYCERKVNKALLRIVTKHVNRALAKGHADRMRAALNGEKLADYLETAVPTLPNGNPGQIPHDGPPCSESNPHSNRRGGSARS</sequence>
<dbReference type="STRING" id="150374.A0A0M9VXF0"/>
<dbReference type="PANTHER" id="PTHR36424">
    <property type="entry name" value="PHEROMONE-REGULATED MEMBRANE PROTEIN 6"/>
    <property type="match status" value="1"/>
</dbReference>
<evidence type="ECO:0000313" key="3">
    <source>
        <dbReference type="EMBL" id="KOS23123.1"/>
    </source>
</evidence>
<keyword evidence="4" id="KW-1185">Reference proteome</keyword>
<dbReference type="Pfam" id="PF16944">
    <property type="entry name" value="KCH"/>
    <property type="match status" value="1"/>
</dbReference>
<evidence type="ECO:0000256" key="1">
    <source>
        <dbReference type="SAM" id="MobiDB-lite"/>
    </source>
</evidence>
<organism evidence="3 4">
    <name type="scientific">Escovopsis weberi</name>
    <dbReference type="NCBI Taxonomy" id="150374"/>
    <lineage>
        <taxon>Eukaryota</taxon>
        <taxon>Fungi</taxon>
        <taxon>Dikarya</taxon>
        <taxon>Ascomycota</taxon>
        <taxon>Pezizomycotina</taxon>
        <taxon>Sordariomycetes</taxon>
        <taxon>Hypocreomycetidae</taxon>
        <taxon>Hypocreales</taxon>
        <taxon>Hypocreaceae</taxon>
        <taxon>Escovopsis</taxon>
    </lineage>
</organism>